<feature type="region of interest" description="Disordered" evidence="1">
    <location>
        <begin position="248"/>
        <end position="293"/>
    </location>
</feature>
<proteinExistence type="predicted"/>
<feature type="compositionally biased region" description="Basic residues" evidence="1">
    <location>
        <begin position="200"/>
        <end position="222"/>
    </location>
</feature>
<dbReference type="EMBL" id="NIVC01000606">
    <property type="protein sequence ID" value="PAA79975.1"/>
    <property type="molecule type" value="Genomic_DNA"/>
</dbReference>
<name>A0A267G1I8_9PLAT</name>
<evidence type="ECO:0000256" key="1">
    <source>
        <dbReference type="SAM" id="MobiDB-lite"/>
    </source>
</evidence>
<reference evidence="2 3" key="1">
    <citation type="submission" date="2017-06" db="EMBL/GenBank/DDBJ databases">
        <title>A platform for efficient transgenesis in Macrostomum lignano, a flatworm model organism for stem cell research.</title>
        <authorList>
            <person name="Berezikov E."/>
        </authorList>
    </citation>
    <scope>NUCLEOTIDE SEQUENCE [LARGE SCALE GENOMIC DNA]</scope>
    <source>
        <strain evidence="2">DV1</strain>
        <tissue evidence="2">Whole organism</tissue>
    </source>
</reference>
<gene>
    <name evidence="2" type="ORF">BOX15_Mlig002695g1</name>
</gene>
<keyword evidence="3" id="KW-1185">Reference proteome</keyword>
<comment type="caution">
    <text evidence="2">The sequence shown here is derived from an EMBL/GenBank/DDBJ whole genome shotgun (WGS) entry which is preliminary data.</text>
</comment>
<protein>
    <submittedName>
        <fullName evidence="2">Uncharacterized protein</fullName>
    </submittedName>
</protein>
<feature type="compositionally biased region" description="Polar residues" evidence="1">
    <location>
        <begin position="265"/>
        <end position="290"/>
    </location>
</feature>
<accession>A0A267G1I8</accession>
<feature type="region of interest" description="Disordered" evidence="1">
    <location>
        <begin position="193"/>
        <end position="228"/>
    </location>
</feature>
<evidence type="ECO:0000313" key="3">
    <source>
        <dbReference type="Proteomes" id="UP000215902"/>
    </source>
</evidence>
<dbReference type="Proteomes" id="UP000215902">
    <property type="component" value="Unassembled WGS sequence"/>
</dbReference>
<organism evidence="2 3">
    <name type="scientific">Macrostomum lignano</name>
    <dbReference type="NCBI Taxonomy" id="282301"/>
    <lineage>
        <taxon>Eukaryota</taxon>
        <taxon>Metazoa</taxon>
        <taxon>Spiralia</taxon>
        <taxon>Lophotrochozoa</taxon>
        <taxon>Platyhelminthes</taxon>
        <taxon>Rhabditophora</taxon>
        <taxon>Macrostomorpha</taxon>
        <taxon>Macrostomida</taxon>
        <taxon>Macrostomidae</taxon>
        <taxon>Macrostomum</taxon>
    </lineage>
</organism>
<sequence>MHRQVTVYYQCYQYCNCFQLRLHFRCTLQCYINRLADAYSISCIVYEILLDMSNFEQISMRSSHQSRAKLQFTTRVTQMLGRHLTGRMASNTAQMSPSLASSSRVSQPPSSLKPMACMCSSARATRGSGVSPLLSWQPAATAAASSGRSSVAIASAEVAAGGGGAACWEVAAVSAPSKSAAAAPSKSAAAAAAASAALAKKSRNRGPPHRPRPQGPRRKQRAAGRSSGRLMRSMGCWLWLPPVMQAEQRSKSGHRRHLNRWPVTPDSQPSHTTPSWTTVGSPTLTKTLTASPEPPSRLAARLRMASCSSALVVMVTLSPSSSCQRSRSCCVGAMEKTACSCSTRLA</sequence>
<evidence type="ECO:0000313" key="2">
    <source>
        <dbReference type="EMBL" id="PAA79975.1"/>
    </source>
</evidence>
<dbReference type="AlphaFoldDB" id="A0A267G1I8"/>